<evidence type="ECO:0000313" key="2">
    <source>
        <dbReference type="EMBL" id="OEU08796.1"/>
    </source>
</evidence>
<dbReference type="AlphaFoldDB" id="A0A1E7ESH3"/>
<gene>
    <name evidence="2" type="ORF">FRACYDRAFT_271583</name>
</gene>
<accession>A0A1E7ESH3</accession>
<dbReference type="Proteomes" id="UP000095751">
    <property type="component" value="Unassembled WGS sequence"/>
</dbReference>
<protein>
    <submittedName>
        <fullName evidence="2">Uncharacterized protein</fullName>
    </submittedName>
</protein>
<dbReference type="KEGG" id="fcy:FRACYDRAFT_271583"/>
<sequence length="283" mass="32414">MMISMTIGTGTKKIRNLHHQASIHHRILLHFIPSLSLPPRVSSSLASYSSTCHNTDKNITMPSSISGPSQRLKSWESGAKLIKNTSVDNQYLEHIRDVHDPSLHLKSIEDELKGTIGAALGKQGGKVLMYARLMTEERQRYEDLIRDYYQDNNNDVNNNNGNNENDDSNEEEIRLCVIRHNDYRKDCIHARWELIVHRQAVGFTVGNHKYVMERFPIGVALPLELVLVVDEREGSKDDDDDTNKNRDNNHSDSSSSEKISCLEANKENLVGQLEWWENIGRWR</sequence>
<organism evidence="2 3">
    <name type="scientific">Fragilariopsis cylindrus CCMP1102</name>
    <dbReference type="NCBI Taxonomy" id="635003"/>
    <lineage>
        <taxon>Eukaryota</taxon>
        <taxon>Sar</taxon>
        <taxon>Stramenopiles</taxon>
        <taxon>Ochrophyta</taxon>
        <taxon>Bacillariophyta</taxon>
        <taxon>Bacillariophyceae</taxon>
        <taxon>Bacillariophycidae</taxon>
        <taxon>Bacillariales</taxon>
        <taxon>Bacillariaceae</taxon>
        <taxon>Fragilariopsis</taxon>
    </lineage>
</organism>
<dbReference type="EMBL" id="KV784378">
    <property type="protein sequence ID" value="OEU08796.1"/>
    <property type="molecule type" value="Genomic_DNA"/>
</dbReference>
<feature type="region of interest" description="Disordered" evidence="1">
    <location>
        <begin position="232"/>
        <end position="258"/>
    </location>
</feature>
<proteinExistence type="predicted"/>
<evidence type="ECO:0000256" key="1">
    <source>
        <dbReference type="SAM" id="MobiDB-lite"/>
    </source>
</evidence>
<dbReference type="InParanoid" id="A0A1E7ESH3"/>
<evidence type="ECO:0000313" key="3">
    <source>
        <dbReference type="Proteomes" id="UP000095751"/>
    </source>
</evidence>
<name>A0A1E7ESH3_9STRA</name>
<keyword evidence="3" id="KW-1185">Reference proteome</keyword>
<dbReference type="OrthoDB" id="194949at2759"/>
<reference evidence="2 3" key="1">
    <citation type="submission" date="2016-09" db="EMBL/GenBank/DDBJ databases">
        <title>Extensive genetic diversity and differential bi-allelic expression allows diatom success in the polar Southern Ocean.</title>
        <authorList>
            <consortium name="DOE Joint Genome Institute"/>
            <person name="Mock T."/>
            <person name="Otillar R.P."/>
            <person name="Strauss J."/>
            <person name="Dupont C."/>
            <person name="Frickenhaus S."/>
            <person name="Maumus F."/>
            <person name="Mcmullan M."/>
            <person name="Sanges R."/>
            <person name="Schmutz J."/>
            <person name="Toseland A."/>
            <person name="Valas R."/>
            <person name="Veluchamy A."/>
            <person name="Ward B.J."/>
            <person name="Allen A."/>
            <person name="Barry K."/>
            <person name="Falciatore A."/>
            <person name="Ferrante M."/>
            <person name="Fortunato A.E."/>
            <person name="Gloeckner G."/>
            <person name="Gruber A."/>
            <person name="Hipkin R."/>
            <person name="Janech M."/>
            <person name="Kroth P."/>
            <person name="Leese F."/>
            <person name="Lindquist E."/>
            <person name="Lyon B.R."/>
            <person name="Martin J."/>
            <person name="Mayer C."/>
            <person name="Parker M."/>
            <person name="Quesneville H."/>
            <person name="Raymond J."/>
            <person name="Uhlig C."/>
            <person name="Valentin K.U."/>
            <person name="Worden A.Z."/>
            <person name="Armbrust E.V."/>
            <person name="Bowler C."/>
            <person name="Green B."/>
            <person name="Moulton V."/>
            <person name="Van Oosterhout C."/>
            <person name="Grigoriev I."/>
        </authorList>
    </citation>
    <scope>NUCLEOTIDE SEQUENCE [LARGE SCALE GENOMIC DNA]</scope>
    <source>
        <strain evidence="2 3">CCMP1102</strain>
    </source>
</reference>